<evidence type="ECO:0000313" key="2">
    <source>
        <dbReference type="Proteomes" id="UP001234297"/>
    </source>
</evidence>
<dbReference type="EMBL" id="CM056817">
    <property type="protein sequence ID" value="KAJ8620200.1"/>
    <property type="molecule type" value="Genomic_DNA"/>
</dbReference>
<proteinExistence type="predicted"/>
<evidence type="ECO:0000313" key="1">
    <source>
        <dbReference type="EMBL" id="KAJ8620200.1"/>
    </source>
</evidence>
<name>A0ACC2KGW5_PERAE</name>
<gene>
    <name evidence="1" type="ORF">MRB53_028729</name>
</gene>
<accession>A0ACC2KGW5</accession>
<comment type="caution">
    <text evidence="1">The sequence shown here is derived from an EMBL/GenBank/DDBJ whole genome shotgun (WGS) entry which is preliminary data.</text>
</comment>
<sequence length="157" mass="18710">MEHIYAKYRDHHRIFSLTKSEMDLNRIKSKKTEPHQIWKQQPQRTTQLMDRKFCVAALEAVVHPIQQRPSSIEALWLGREEREERAPRKERVLRKEVLRDPIDFATEGSDFGAWGEGKAMIAGTEPSLIHEQNFLLENMIRWERSQCLRRLIRCSRM</sequence>
<dbReference type="Proteomes" id="UP001234297">
    <property type="component" value="Chromosome 9"/>
</dbReference>
<organism evidence="1 2">
    <name type="scientific">Persea americana</name>
    <name type="common">Avocado</name>
    <dbReference type="NCBI Taxonomy" id="3435"/>
    <lineage>
        <taxon>Eukaryota</taxon>
        <taxon>Viridiplantae</taxon>
        <taxon>Streptophyta</taxon>
        <taxon>Embryophyta</taxon>
        <taxon>Tracheophyta</taxon>
        <taxon>Spermatophyta</taxon>
        <taxon>Magnoliopsida</taxon>
        <taxon>Magnoliidae</taxon>
        <taxon>Laurales</taxon>
        <taxon>Lauraceae</taxon>
        <taxon>Persea</taxon>
    </lineage>
</organism>
<keyword evidence="2" id="KW-1185">Reference proteome</keyword>
<protein>
    <submittedName>
        <fullName evidence="1">Uncharacterized protein</fullName>
    </submittedName>
</protein>
<reference evidence="1 2" key="1">
    <citation type="journal article" date="2022" name="Hortic Res">
        <title>A haplotype resolved chromosomal level avocado genome allows analysis of novel avocado genes.</title>
        <authorList>
            <person name="Nath O."/>
            <person name="Fletcher S.J."/>
            <person name="Hayward A."/>
            <person name="Shaw L.M."/>
            <person name="Masouleh A.K."/>
            <person name="Furtado A."/>
            <person name="Henry R.J."/>
            <person name="Mitter N."/>
        </authorList>
    </citation>
    <scope>NUCLEOTIDE SEQUENCE [LARGE SCALE GENOMIC DNA]</scope>
    <source>
        <strain evidence="2">cv. Hass</strain>
    </source>
</reference>